<gene>
    <name evidence="8" type="ORF">L2672_06795</name>
</gene>
<dbReference type="FunFam" id="3.40.630.10:FF:000027">
    <property type="entry name" value="N-fatty-acyl-amino acid synthase/hydrolase PM20D1"/>
    <property type="match status" value="1"/>
</dbReference>
<evidence type="ECO:0000313" key="9">
    <source>
        <dbReference type="Proteomes" id="UP001139333"/>
    </source>
</evidence>
<reference evidence="8" key="1">
    <citation type="submission" date="2022-01" db="EMBL/GenBank/DDBJ databases">
        <title>Whole genome-based taxonomy of the Shewanellaceae.</title>
        <authorList>
            <person name="Martin-Rodriguez A.J."/>
        </authorList>
    </citation>
    <scope>NUCLEOTIDE SEQUENCE</scope>
    <source>
        <strain evidence="8">DSM 16422</strain>
    </source>
</reference>
<comment type="caution">
    <text evidence="8">The sequence shown here is derived from an EMBL/GenBank/DDBJ whole genome shotgun (WGS) entry which is preliminary data.</text>
</comment>
<protein>
    <submittedName>
        <fullName evidence="8">M20 family peptidase</fullName>
    </submittedName>
</protein>
<keyword evidence="6" id="KW-0732">Signal</keyword>
<organism evidence="8 9">
    <name type="scientific">Shewanella gaetbuli</name>
    <dbReference type="NCBI Taxonomy" id="220752"/>
    <lineage>
        <taxon>Bacteria</taxon>
        <taxon>Pseudomonadati</taxon>
        <taxon>Pseudomonadota</taxon>
        <taxon>Gammaproteobacteria</taxon>
        <taxon>Alteromonadales</taxon>
        <taxon>Shewanellaceae</taxon>
        <taxon>Shewanella</taxon>
    </lineage>
</organism>
<dbReference type="Gene3D" id="3.40.630.10">
    <property type="entry name" value="Zn peptidases"/>
    <property type="match status" value="1"/>
</dbReference>
<dbReference type="RefSeq" id="WP_248995074.1">
    <property type="nucleotide sequence ID" value="NZ_JAKIKP010000003.1"/>
</dbReference>
<evidence type="ECO:0000256" key="6">
    <source>
        <dbReference type="SAM" id="SignalP"/>
    </source>
</evidence>
<dbReference type="PANTHER" id="PTHR45962">
    <property type="entry name" value="N-FATTY-ACYL-AMINO ACID SYNTHASE/HYDROLASE PM20D1"/>
    <property type="match status" value="1"/>
</dbReference>
<dbReference type="InterPro" id="IPR002933">
    <property type="entry name" value="Peptidase_M20"/>
</dbReference>
<keyword evidence="9" id="KW-1185">Reference proteome</keyword>
<evidence type="ECO:0000259" key="7">
    <source>
        <dbReference type="Pfam" id="PF07687"/>
    </source>
</evidence>
<dbReference type="CDD" id="cd05674">
    <property type="entry name" value="M20_yscS"/>
    <property type="match status" value="1"/>
</dbReference>
<dbReference type="Pfam" id="PF07687">
    <property type="entry name" value="M20_dimer"/>
    <property type="match status" value="1"/>
</dbReference>
<proteinExistence type="inferred from homology"/>
<sequence length="503" mass="55019">MSFSKKLTLFPLLFSASIMAQQGEFTSMQMKDVALNRVKVDVEGAANRLAKGIQFATISNEDRNDFNEAAFTGYHQFLADSYPKVHKTLQKELVGKERQFSLLYTWQGTNPELAPVVLMAHQDVVPIVPETKHQWQHDPFGGVIADGYIWGRGAIDDKSMIHAILEAAEMKIAAGFVPERTLIFAFGHDEEVGGEDGIKHLVDVLEQQKGYQKIALVLDEAAPMAPGLFPGIAQNTALISVAEKGYVSLSLTVSGAGGHSSMPPASSNIGILAKAINQLETNPFPYRITSTLRDQYRYLGPELPESTHDMYSAVAYGSDDKLTPLEQKFIEGMSAHPLTQAMLRTTTAVTMINGGIKANVLPTTATAVVNFRILQGDTIESVIETVHAVVNDERVTVADVSQSINPSAISPVGSKEYNLIEHTIRQTWGNDLIVTPFLAVGGTDAKHFAAKSFAPNVYRYTPLQLESGKDIARFHGINERILAKELAGSISFFYTFMDNVQSL</sequence>
<evidence type="ECO:0000256" key="4">
    <source>
        <dbReference type="ARBA" id="ARBA00022801"/>
    </source>
</evidence>
<dbReference type="Gene3D" id="1.10.150.900">
    <property type="match status" value="1"/>
</dbReference>
<dbReference type="Gene3D" id="3.30.70.360">
    <property type="match status" value="1"/>
</dbReference>
<comment type="similarity">
    <text evidence="1">Belongs to the peptidase M20A family.</text>
</comment>
<dbReference type="Proteomes" id="UP001139333">
    <property type="component" value="Unassembled WGS sequence"/>
</dbReference>
<dbReference type="GO" id="GO:0006508">
    <property type="term" value="P:proteolysis"/>
    <property type="evidence" value="ECO:0007669"/>
    <property type="project" value="UniProtKB-KW"/>
</dbReference>
<dbReference type="AlphaFoldDB" id="A0A9X1ZUB8"/>
<accession>A0A9X1ZUB8</accession>
<evidence type="ECO:0000256" key="5">
    <source>
        <dbReference type="ARBA" id="ARBA00022833"/>
    </source>
</evidence>
<dbReference type="EMBL" id="JAKIKP010000003">
    <property type="protein sequence ID" value="MCL1142401.1"/>
    <property type="molecule type" value="Genomic_DNA"/>
</dbReference>
<dbReference type="InterPro" id="IPR011650">
    <property type="entry name" value="Peptidase_M20_dimer"/>
</dbReference>
<dbReference type="SUPFAM" id="SSF53187">
    <property type="entry name" value="Zn-dependent exopeptidases"/>
    <property type="match status" value="1"/>
</dbReference>
<keyword evidence="5" id="KW-0862">Zinc</keyword>
<name>A0A9X1ZUB8_9GAMM</name>
<evidence type="ECO:0000313" key="8">
    <source>
        <dbReference type="EMBL" id="MCL1142401.1"/>
    </source>
</evidence>
<dbReference type="InterPro" id="IPR001261">
    <property type="entry name" value="ArgE/DapE_CS"/>
</dbReference>
<dbReference type="Pfam" id="PF01546">
    <property type="entry name" value="Peptidase_M20"/>
    <property type="match status" value="1"/>
</dbReference>
<feature type="domain" description="Peptidase M20 dimerisation" evidence="7">
    <location>
        <begin position="241"/>
        <end position="393"/>
    </location>
</feature>
<evidence type="ECO:0000256" key="2">
    <source>
        <dbReference type="ARBA" id="ARBA00022670"/>
    </source>
</evidence>
<dbReference type="GO" id="GO:0046872">
    <property type="term" value="F:metal ion binding"/>
    <property type="evidence" value="ECO:0007669"/>
    <property type="project" value="UniProtKB-KW"/>
</dbReference>
<dbReference type="PROSITE" id="PS00759">
    <property type="entry name" value="ARGE_DAPE_CPG2_2"/>
    <property type="match status" value="1"/>
</dbReference>
<dbReference type="GO" id="GO:0008233">
    <property type="term" value="F:peptidase activity"/>
    <property type="evidence" value="ECO:0007669"/>
    <property type="project" value="UniProtKB-KW"/>
</dbReference>
<dbReference type="PANTHER" id="PTHR45962:SF1">
    <property type="entry name" value="N-FATTY-ACYL-AMINO ACID SYNTHASE_HYDROLASE PM20D1"/>
    <property type="match status" value="1"/>
</dbReference>
<dbReference type="InterPro" id="IPR047177">
    <property type="entry name" value="Pept_M20A"/>
</dbReference>
<keyword evidence="2" id="KW-0645">Protease</keyword>
<feature type="signal peptide" evidence="6">
    <location>
        <begin position="1"/>
        <end position="20"/>
    </location>
</feature>
<keyword evidence="4" id="KW-0378">Hydrolase</keyword>
<dbReference type="InterPro" id="IPR036264">
    <property type="entry name" value="Bact_exopeptidase_dim_dom"/>
</dbReference>
<evidence type="ECO:0000256" key="1">
    <source>
        <dbReference type="ARBA" id="ARBA00006247"/>
    </source>
</evidence>
<feature type="chain" id="PRO_5040953854" evidence="6">
    <location>
        <begin position="21"/>
        <end position="503"/>
    </location>
</feature>
<keyword evidence="3" id="KW-0479">Metal-binding</keyword>
<dbReference type="SUPFAM" id="SSF55031">
    <property type="entry name" value="Bacterial exopeptidase dimerisation domain"/>
    <property type="match status" value="1"/>
</dbReference>
<evidence type="ECO:0000256" key="3">
    <source>
        <dbReference type="ARBA" id="ARBA00022723"/>
    </source>
</evidence>